<evidence type="ECO:0000313" key="8">
    <source>
        <dbReference type="EMBL" id="QEC55191.1"/>
    </source>
</evidence>
<dbReference type="InterPro" id="IPR002692">
    <property type="entry name" value="S45"/>
</dbReference>
<dbReference type="PIRSF" id="PIRSF001227">
    <property type="entry name" value="Pen_acylase"/>
    <property type="match status" value="1"/>
</dbReference>
<feature type="chain" id="PRO_5022906140" evidence="7">
    <location>
        <begin position="17"/>
        <end position="730"/>
    </location>
</feature>
<keyword evidence="4" id="KW-0865">Zymogen</keyword>
<dbReference type="Pfam" id="PF01804">
    <property type="entry name" value="Penicil_amidase"/>
    <property type="match status" value="1"/>
</dbReference>
<dbReference type="Gene3D" id="2.30.120.10">
    <property type="match status" value="1"/>
</dbReference>
<evidence type="ECO:0000256" key="3">
    <source>
        <dbReference type="ARBA" id="ARBA00022801"/>
    </source>
</evidence>
<evidence type="ECO:0000256" key="4">
    <source>
        <dbReference type="ARBA" id="ARBA00023145"/>
    </source>
</evidence>
<keyword evidence="9" id="KW-1185">Reference proteome</keyword>
<dbReference type="SUPFAM" id="SSF56235">
    <property type="entry name" value="N-terminal nucleophile aminohydrolases (Ntn hydrolases)"/>
    <property type="match status" value="1"/>
</dbReference>
<dbReference type="InterPro" id="IPR043146">
    <property type="entry name" value="Penicillin_amidase_N_B-knob"/>
</dbReference>
<keyword evidence="3" id="KW-0378">Hydrolase</keyword>
<dbReference type="InterPro" id="IPR043147">
    <property type="entry name" value="Penicillin_amidase_A-knob"/>
</dbReference>
<dbReference type="KEGG" id="fgg:FSB75_04480"/>
<proteinExistence type="inferred from homology"/>
<dbReference type="InterPro" id="IPR023343">
    <property type="entry name" value="Penicillin_amidase_dom1"/>
</dbReference>
<dbReference type="PANTHER" id="PTHR34218">
    <property type="entry name" value="PEPTIDASE S45 PENICILLIN AMIDASE"/>
    <property type="match status" value="1"/>
</dbReference>
<evidence type="ECO:0000313" key="9">
    <source>
        <dbReference type="Proteomes" id="UP000321204"/>
    </source>
</evidence>
<dbReference type="InterPro" id="IPR029055">
    <property type="entry name" value="Ntn_hydrolases_N"/>
</dbReference>
<gene>
    <name evidence="8" type="ORF">FSB75_04480</name>
</gene>
<name>A0A5B8UET9_9BACT</name>
<dbReference type="OrthoDB" id="9759796at2"/>
<dbReference type="Gene3D" id="1.10.1400.10">
    <property type="match status" value="1"/>
</dbReference>
<keyword evidence="2 7" id="KW-0732">Signal</keyword>
<dbReference type="Gene3D" id="3.60.20.10">
    <property type="entry name" value="Glutamine Phosphoribosylpyrophosphate, subunit 1, domain 1"/>
    <property type="match status" value="1"/>
</dbReference>
<comment type="similarity">
    <text evidence="1">Belongs to the peptidase S45 family.</text>
</comment>
<sequence length="730" mass="82343">MKKFLFILFLPLAAFAQNFTPQEISRWETQAKQVTIVEDNWGVPHIYGKKDADAVFGLLYVQCCQNFARVERNYLEIMGRLSEVEGGQHLYEDLQMRLIYDSTAAKKDYTNSPQWFKALLNAFADGVNYYLYKHPETKPLVLKRFEPWFPLMYTDGSIAPTQTGGLTVKDLKNFYEGKDEAISFVRPELSINNFNPNGSNGFAIAPSRTASGNAILYINPHVTFYFRTEAHMVSEEGLNAYGAVTWGQFFVYQGFNEHCGWMHTSSYADVADVYEEAVGDTSINGHQTYLYMIGSSKIRAVKEKKVFISYKQNGLMVQKIFTAYETVHGPVMGKRDGKWLALKENNRSLSALMQSWLRTKAKGFNDFKKIMEMRSNNSNNTVFADDKGNIAYWHGNFMPRRNPKYDWSLPVDGSSSETDWKGIHPLDEIIHLYNPESGWIQNCNSTPFTSSGESSPRKEDYPTYMAPEGQNGRAVNAARLLSKAKNVTLDSIIKIGYNTYLSAFDILLPPLFKGYDELSTNDALKKELEQPISRLKEWDKAASASSVATTLAIEWATKLATKIPAAKTTEAATNAIGNFQRMAETISANEKLSLLAETRKDLEKLYGKWNVPWGDVNRYQRTAINVFDDNAPSLPVGLGPGTWGSLPSFASRRFDTKNRYGYSGNSFIAAVEFGKKLKAKTIVTGGESFDPSSKHFTDQAQGYIEGKFKDVNFYKADVLKKAERTYHPGE</sequence>
<dbReference type="GO" id="GO:0016811">
    <property type="term" value="F:hydrolase activity, acting on carbon-nitrogen (but not peptide) bonds, in linear amides"/>
    <property type="evidence" value="ECO:0007669"/>
    <property type="project" value="InterPro"/>
</dbReference>
<organism evidence="8 9">
    <name type="scientific">Flavisolibacter ginsenosidimutans</name>
    <dbReference type="NCBI Taxonomy" id="661481"/>
    <lineage>
        <taxon>Bacteria</taxon>
        <taxon>Pseudomonadati</taxon>
        <taxon>Bacteroidota</taxon>
        <taxon>Chitinophagia</taxon>
        <taxon>Chitinophagales</taxon>
        <taxon>Chitinophagaceae</taxon>
        <taxon>Flavisolibacter</taxon>
    </lineage>
</organism>
<dbReference type="GO" id="GO:0046872">
    <property type="term" value="F:metal ion binding"/>
    <property type="evidence" value="ECO:0007669"/>
    <property type="project" value="UniProtKB-KW"/>
</dbReference>
<keyword evidence="6" id="KW-0479">Metal-binding</keyword>
<dbReference type="RefSeq" id="WP_146783391.1">
    <property type="nucleotide sequence ID" value="NZ_BAABIO010000006.1"/>
</dbReference>
<dbReference type="AlphaFoldDB" id="A0A5B8UET9"/>
<dbReference type="PANTHER" id="PTHR34218:SF3">
    <property type="entry name" value="ACYL-HOMOSERINE LACTONE ACYLASE PVDQ"/>
    <property type="match status" value="1"/>
</dbReference>
<dbReference type="Gene3D" id="1.10.439.10">
    <property type="entry name" value="Penicillin Amidohydrolase, domain 1"/>
    <property type="match status" value="1"/>
</dbReference>
<feature type="signal peptide" evidence="7">
    <location>
        <begin position="1"/>
        <end position="16"/>
    </location>
</feature>
<comment type="cofactor">
    <cofactor evidence="6">
        <name>Ca(2+)</name>
        <dbReference type="ChEBI" id="CHEBI:29108"/>
    </cofactor>
    <text evidence="6">Binds 1 Ca(2+) ion per dimer.</text>
</comment>
<feature type="binding site" evidence="6">
    <location>
        <position position="272"/>
    </location>
    <ligand>
        <name>Ca(2+)</name>
        <dbReference type="ChEBI" id="CHEBI:29108"/>
    </ligand>
</feature>
<reference evidence="8 9" key="1">
    <citation type="journal article" date="2015" name="Int. J. Syst. Evol. Microbiol.">
        <title>Flavisolibacter ginsenosidimutans sp. nov., with ginsenoside-converting activity isolated from soil used for cultivating ginseng.</title>
        <authorList>
            <person name="Zhao Y."/>
            <person name="Liu Q."/>
            <person name="Kang M.S."/>
            <person name="Jin F."/>
            <person name="Yu H."/>
            <person name="Im W.T."/>
        </authorList>
    </citation>
    <scope>NUCLEOTIDE SEQUENCE [LARGE SCALE GENOMIC DNA]</scope>
    <source>
        <strain evidence="8 9">Gsoil 636</strain>
    </source>
</reference>
<feature type="binding site" evidence="6">
    <location>
        <position position="269"/>
    </location>
    <ligand>
        <name>Ca(2+)</name>
        <dbReference type="ChEBI" id="CHEBI:29108"/>
    </ligand>
</feature>
<evidence type="ECO:0000256" key="7">
    <source>
        <dbReference type="SAM" id="SignalP"/>
    </source>
</evidence>
<keyword evidence="6" id="KW-0106">Calcium</keyword>
<accession>A0A5B8UET9</accession>
<evidence type="ECO:0000256" key="1">
    <source>
        <dbReference type="ARBA" id="ARBA00006586"/>
    </source>
</evidence>
<evidence type="ECO:0000256" key="6">
    <source>
        <dbReference type="PIRSR" id="PIRSR001227-2"/>
    </source>
</evidence>
<protein>
    <submittedName>
        <fullName evidence="8">Acylase</fullName>
    </submittedName>
</protein>
<dbReference type="Proteomes" id="UP000321204">
    <property type="component" value="Chromosome"/>
</dbReference>
<evidence type="ECO:0000256" key="2">
    <source>
        <dbReference type="ARBA" id="ARBA00022729"/>
    </source>
</evidence>
<dbReference type="InterPro" id="IPR014395">
    <property type="entry name" value="Pen/GL7ACA/AHL_acylase"/>
</dbReference>
<dbReference type="GO" id="GO:0017000">
    <property type="term" value="P:antibiotic biosynthetic process"/>
    <property type="evidence" value="ECO:0007669"/>
    <property type="project" value="InterPro"/>
</dbReference>
<feature type="active site" description="Nucleophile" evidence="5">
    <location>
        <position position="199"/>
    </location>
</feature>
<dbReference type="EMBL" id="CP042433">
    <property type="protein sequence ID" value="QEC55191.1"/>
    <property type="molecule type" value="Genomic_DNA"/>
</dbReference>
<evidence type="ECO:0000256" key="5">
    <source>
        <dbReference type="PIRSR" id="PIRSR001227-1"/>
    </source>
</evidence>